<gene>
    <name evidence="2" type="ORF">BT96DRAFT_458674</name>
</gene>
<name>A0A6A4IN28_9AGAR</name>
<dbReference type="EMBL" id="ML769386">
    <property type="protein sequence ID" value="KAE9409824.1"/>
    <property type="molecule type" value="Genomic_DNA"/>
</dbReference>
<reference evidence="2" key="1">
    <citation type="journal article" date="2019" name="Environ. Microbiol.">
        <title>Fungal ecological strategies reflected in gene transcription - a case study of two litter decomposers.</title>
        <authorList>
            <person name="Barbi F."/>
            <person name="Kohler A."/>
            <person name="Barry K."/>
            <person name="Baskaran P."/>
            <person name="Daum C."/>
            <person name="Fauchery L."/>
            <person name="Ihrmark K."/>
            <person name="Kuo A."/>
            <person name="LaButti K."/>
            <person name="Lipzen A."/>
            <person name="Morin E."/>
            <person name="Grigoriev I.V."/>
            <person name="Henrissat B."/>
            <person name="Lindahl B."/>
            <person name="Martin F."/>
        </authorList>
    </citation>
    <scope>NUCLEOTIDE SEQUENCE</scope>
    <source>
        <strain evidence="2">JB14</strain>
    </source>
</reference>
<feature type="region of interest" description="Disordered" evidence="1">
    <location>
        <begin position="23"/>
        <end position="62"/>
    </location>
</feature>
<keyword evidence="3" id="KW-1185">Reference proteome</keyword>
<evidence type="ECO:0000313" key="3">
    <source>
        <dbReference type="Proteomes" id="UP000799118"/>
    </source>
</evidence>
<organism evidence="2 3">
    <name type="scientific">Gymnopus androsaceus JB14</name>
    <dbReference type="NCBI Taxonomy" id="1447944"/>
    <lineage>
        <taxon>Eukaryota</taxon>
        <taxon>Fungi</taxon>
        <taxon>Dikarya</taxon>
        <taxon>Basidiomycota</taxon>
        <taxon>Agaricomycotina</taxon>
        <taxon>Agaricomycetes</taxon>
        <taxon>Agaricomycetidae</taxon>
        <taxon>Agaricales</taxon>
        <taxon>Marasmiineae</taxon>
        <taxon>Omphalotaceae</taxon>
        <taxon>Gymnopus</taxon>
    </lineage>
</organism>
<protein>
    <submittedName>
        <fullName evidence="2">Uncharacterized protein</fullName>
    </submittedName>
</protein>
<evidence type="ECO:0000313" key="2">
    <source>
        <dbReference type="EMBL" id="KAE9409824.1"/>
    </source>
</evidence>
<dbReference type="Proteomes" id="UP000799118">
    <property type="component" value="Unassembled WGS sequence"/>
</dbReference>
<accession>A0A6A4IN28</accession>
<dbReference type="OrthoDB" id="3361414at2759"/>
<evidence type="ECO:0000256" key="1">
    <source>
        <dbReference type="SAM" id="MobiDB-lite"/>
    </source>
</evidence>
<dbReference type="AlphaFoldDB" id="A0A6A4IN28"/>
<proteinExistence type="predicted"/>
<sequence length="104" mass="11476">MTYEVATGRPVYIPPPNMYGSPHPPPSMMHHPLPSFDFIPPPGHPHHHRHRSTVSSSEFIPAGTPPIPMNGYNMEYAPIPMSNPPSSIFSFPRQVFSDSDPCSG</sequence>